<feature type="domain" description="Chorein N-terminal" evidence="5">
    <location>
        <begin position="1"/>
        <end position="827"/>
    </location>
</feature>
<dbReference type="InterPro" id="IPR009543">
    <property type="entry name" value="VPS13_VAB"/>
</dbReference>
<evidence type="ECO:0000259" key="6">
    <source>
        <dbReference type="Pfam" id="PF25033"/>
    </source>
</evidence>
<feature type="region of interest" description="Disordered" evidence="4">
    <location>
        <begin position="1525"/>
        <end position="1575"/>
    </location>
</feature>
<comment type="caution">
    <text evidence="9">The sequence shown here is derived from an EMBL/GenBank/DDBJ whole genome shotgun (WGS) entry which is preliminary data.</text>
</comment>
<keyword evidence="3" id="KW-0445">Lipid transport</keyword>
<dbReference type="InterPro" id="IPR026847">
    <property type="entry name" value="VPS13"/>
</dbReference>
<dbReference type="Pfam" id="PF12624">
    <property type="entry name" value="VPS13_N"/>
    <property type="match status" value="1"/>
</dbReference>
<feature type="domain" description="Intermembrane lipid transfer protein VPS13-like C-terminal" evidence="8">
    <location>
        <begin position="3056"/>
        <end position="3159"/>
    </location>
</feature>
<dbReference type="GO" id="GO:0006869">
    <property type="term" value="P:lipid transport"/>
    <property type="evidence" value="ECO:0007669"/>
    <property type="project" value="UniProtKB-KW"/>
</dbReference>
<dbReference type="OrthoDB" id="428159at2759"/>
<keyword evidence="10" id="KW-1185">Reference proteome</keyword>
<dbReference type="PANTHER" id="PTHR16166:SF93">
    <property type="entry name" value="INTERMEMBRANE LIPID TRANSFER PROTEIN VPS13"/>
    <property type="match status" value="1"/>
</dbReference>
<evidence type="ECO:0000256" key="2">
    <source>
        <dbReference type="ARBA" id="ARBA00022448"/>
    </source>
</evidence>
<feature type="domain" description="VPS13-like middle region" evidence="6">
    <location>
        <begin position="1096"/>
        <end position="1873"/>
    </location>
</feature>
<dbReference type="Pfam" id="PF25037">
    <property type="entry name" value="VPS13_C"/>
    <property type="match status" value="1"/>
</dbReference>
<dbReference type="EMBL" id="BQFW01000015">
    <property type="protein sequence ID" value="GJJ78969.1"/>
    <property type="molecule type" value="Genomic_DNA"/>
</dbReference>
<feature type="region of interest" description="Disordered" evidence="4">
    <location>
        <begin position="866"/>
        <end position="891"/>
    </location>
</feature>
<evidence type="ECO:0000313" key="9">
    <source>
        <dbReference type="EMBL" id="GJJ78969.1"/>
    </source>
</evidence>
<comment type="similarity">
    <text evidence="1">Belongs to the VPS13 family.</text>
</comment>
<organism evidence="9 10">
    <name type="scientific">Entomortierella parvispora</name>
    <dbReference type="NCBI Taxonomy" id="205924"/>
    <lineage>
        <taxon>Eukaryota</taxon>
        <taxon>Fungi</taxon>
        <taxon>Fungi incertae sedis</taxon>
        <taxon>Mucoromycota</taxon>
        <taxon>Mortierellomycotina</taxon>
        <taxon>Mortierellomycetes</taxon>
        <taxon>Mortierellales</taxon>
        <taxon>Mortierellaceae</taxon>
        <taxon>Entomortierella</taxon>
    </lineage>
</organism>
<dbReference type="GO" id="GO:0007005">
    <property type="term" value="P:mitochondrion organization"/>
    <property type="evidence" value="ECO:0007669"/>
    <property type="project" value="TreeGrafter"/>
</dbReference>
<evidence type="ECO:0000259" key="8">
    <source>
        <dbReference type="Pfam" id="PF25037"/>
    </source>
</evidence>
<dbReference type="GO" id="GO:0006623">
    <property type="term" value="P:protein targeting to vacuole"/>
    <property type="evidence" value="ECO:0007669"/>
    <property type="project" value="TreeGrafter"/>
</dbReference>
<feature type="compositionally biased region" description="Low complexity" evidence="4">
    <location>
        <begin position="1731"/>
        <end position="1742"/>
    </location>
</feature>
<keyword evidence="2" id="KW-0813">Transport</keyword>
<evidence type="ECO:0000256" key="4">
    <source>
        <dbReference type="SAM" id="MobiDB-lite"/>
    </source>
</evidence>
<evidence type="ECO:0000256" key="1">
    <source>
        <dbReference type="ARBA" id="ARBA00006545"/>
    </source>
</evidence>
<dbReference type="Pfam" id="PF25036">
    <property type="entry name" value="VPS13_VAB"/>
    <property type="match status" value="1"/>
</dbReference>
<evidence type="ECO:0000313" key="10">
    <source>
        <dbReference type="Proteomes" id="UP000827284"/>
    </source>
</evidence>
<feature type="region of interest" description="Disordered" evidence="4">
    <location>
        <begin position="1698"/>
        <end position="1742"/>
    </location>
</feature>
<feature type="domain" description="Vacuolar protein sorting-associated protein 13 VPS13 adaptor binding" evidence="7">
    <location>
        <begin position="1928"/>
        <end position="2519"/>
    </location>
</feature>
<proteinExistence type="inferred from homology"/>
<sequence>MLEGLVAGLLNRFIGPYVTNLNVNQLNIAIWSGDVKLTNLRLKKDALDKFSLPVDVVEGYLGELTLSIPWSNLKNKPVKVYINNVYLLCVPKGESEYDADEEAARAQALKEDRLANAELLSTKPTTGMDDEEKKNATFLNQLITKVVDNLQVSINNIHVRYEDKLSDPQHPFSAGLTLSQLSAVSTDGEWVPTFIHDEANTIHKLATLDSLAMYWNTDSRSLAGKGMDEALKTFVDLIAKAEHIPDEHQYILKPVSGTGKIKLNKRYGGDVPKAGVTLNFDELGFVVDDEQYKNVLLMMGLFHAFMRQHEFRKFRPAKSITPAKDPLAWFRYAGNAVLSQIHERNRKWTWAYFEERRDDRKAYVELYKNHKLGRNDVEDEERLKALEWKLSYEDIRLYRSIAKGVLRREKILIEKKQVQEQPKGWISSWWYGSGDSSTTKTAEDEDSTSLTDAQKQQLYDVIDYDEKAALQSNLEEAKDTILFAVNAKLRTGSFALKKDPHGSNTTIFSLVFDTFLANVLQRTDNFKAGIALGGLTCIDGTTKNTLYPKIIRVKEDEKKKLLSHVSEGDTVYGGEDSQNESGAEPDFNPFFSVDFEHNPLDAHADNVLEVKMRHLEILYNPKTVDTVIEFFKPPPSEADSINALLEAAGDTLEGLAAQTRAGLEYALEEHKRLDLRVDMDAPVMIFPESCTDANALVAVLDVGHIFVESNLVSKEDMAVVENNHKKTLDAVDFEKLEDLMYDRFVVQLSSTQLLVGQSVERCLEQIRNPKKENDLHVIDKINMTFHVHLSILPQAPNLTKIRVFGELPLLQINFSDRKYKTLMRIVDLVVPKDPEAAAAPPPPAKPKTSRSIGLLGKSAYADDLVLGDTTEGDSDNENGSGKQLKKSEQDKEMSNAQLFQRTFEFSFKVSKFSVTLRKAPLDVNLPERILAELIIEKFDLHFVLRPVDMTVNIILGSLYVEDKVETDPHYPYLISSDADGKSPASEETEDLVRVSYTKVNTISPEYLTKYKGIDATVDISFSTVTMILTRKSVLTLFDFILTTFTNPAPQGQPQSPVAADANANKAAQSQVDNKPAVPSQDTMKVKVKMTSINFILNNDGQRLATMALSQCDVAVLMKPPTMRVNVKLGNFTLTDDINPGKQQILAIQGEEFADFAYETFDSQSSSYPGYDASVFLRAGSLQLTFLEEPIKQLLDFSTKFARMHVLYDSARNAAVNQAQALQTTTSKFHFDVEISTPIVILPKDAKSRNTIVANLGQISIRNEFADDEHIAGGTLDQMTLGIHSINLLSQFYFNDTVQELQIIEDVDIDLDMIRAAHKAGLPRPDLELVGRMSEVSMNLTELQYRTLYGISMSVARAFGGGSEEDADALAASAGIVSAPSTPPLAIKSSDEKWTSIDLVFELPKVTLEIYQGDATQKEELRDCSFSKFSLSKTDFKYKSLTDSTMQAELTIQDLIINDTRRNVKTKFREIIPANLHNSPQISISVNTFEDKSMFLLLNIDSPKVIFHLEYIFALQNYFMSALSDSAPAEPPKPERRPSSTSQVSGRPQSSKTASGRRSSNAVASKPADPAKPTEPVPSLHYRVSVVAPEIILLANAASSATDAIILSAHQVVMSQQETMTLIVDRVGMFLCKMDKREDTCLRFIDNFDIALSMGTRSPTPGHQLTNITLDVRPLVLRLSYRDAMLVMDIVNKVTEMQSKAQPAAEQSPEPSKQITAGTTPKPLDPADRRTATTSVAATASPKPTAKSLVQSASFVSTRETLKGVIQGLQLILIDDMHSLPMLDLKLDRFDLEVKEWSSEMKVDTSLKPSVNYFNVRNSHWEPLLEPWQLVIHVAKSIQPANMTIDVFSKQDLNMNISHTFIETALQIMTTIQKEPEHVTAVNRETLVPYILKNRTGYPLHVWAESENNIDIVVHKMKDGANLPWRFDDWRKMRETVASKKNTLGIQFDGVPWESLKDVPVEREGRYLYVLRPKLNKVSHRVAVDIQIKNNVKVVTFSSALLVENATSLPIEVVIVDDKKKHLSSAQKIAPGEDYSVPIEAAFKNRLLVRPDPGFNYNWSAEPIFWRDLAAQQNHQHRYNSDGQAVNSITCRALDEQSQQPFRFQVRGGTDNFDPIAKDYPYMTIRLSAPVEIENLLPYNMKYTVMEKTSPKHSGPVITSYLRKGGISPLHTVDVRNLMLLSVALEGTSFSPSEYSIVSSHDPDELPVENTLTLVDPDGLKLMLGIHRHVIPDSGGAIKFSIFCPYVILNKTGLDLIFKAKSFMQNAKIAAGQGSNRMVQNKALPLMFSYGKTENGNRMLVQVGGNSQWSRPVSFEAVGSIMEIAVAAMDRPEEIHLGMNVELGKGKYALTKVVTITPRFILKNNLSEDLNFREYGSNNVTLLPAGQRVPLRYLRQGQQKLLSLRLPGVTSRWTAPFNIDEMGKMHVTILRSDGEVELIRVHVMMEVATVFIVLNREEGRWPYRIDNKSSWDITFCQHSTTRGEVATTSSTSSFSTSAPKMYKLKAGETMAYSWDLPFMKEKALVLTVNGREREVSLQEIGSLVPFKFPAGEANSIISIDVIAEGPTQVLVLADYDSKQSLFKQRSSSQITLTERGEDQRENGKDLAKDGFEVIDVDAVVTFSFQVRLECIGISILNQRMQELIYLSMTGLEMRYTDSNMYQSVNMLVKWLQIDNQLYGGSNPIILCPTQTPKDGKDASVHPTLHSALVRAKDETHGVVYFKYFSALVQELTVAMDEDFLYTLLEFSKLNVPGWTEDPSKVQLCDDSLDLPEPNANESESQLFFEVLHLHPMKVNLSFMRSDRVNIEEAQQKTSSHNPIMYIFNVLTMAIGNIDAAPITLNALLLENVRASGPVLIDLLQRHYSQDFFYQLHMIVGSIEFLGNPVGLFNNLSSGVADFFYEPYQGFIMGDRPQDFGLGLARGTSSLLKKTVFGFSDSLAKISGSVGKGLSAATMDKTFQERRRMGNQRNAPKHALSGLSQGASSLAQGLVSGVTGIVEQPLAGAQSGGVEGFFKGVGKGLVGAVTKPLVGVFDFTTNVTSGIRNTTTVFDKDQRRKRIPRHVPKNGILTLYDKSEAVGQFWLKQVDSGRFFYDDYIAHLVLKGDNMVAMLTSKRIMVFRAESLKVEWELEFSEIQAIAPFPRGISITSRRDRQENFIPIFEQSSLQWFSGKIEERVSQFNAELKPLE</sequence>
<reference evidence="9" key="2">
    <citation type="journal article" date="2022" name="Microbiol. Resour. Announc.">
        <title>Whole-Genome Sequence of Entomortierella parvispora E1425, a Mucoromycotan Fungus Associated with Burkholderiaceae-Related Endosymbiotic Bacteria.</title>
        <authorList>
            <person name="Herlambang A."/>
            <person name="Guo Y."/>
            <person name="Takashima Y."/>
            <person name="Narisawa K."/>
            <person name="Ohta H."/>
            <person name="Nishizawa T."/>
        </authorList>
    </citation>
    <scope>NUCLEOTIDE SEQUENCE</scope>
    <source>
        <strain evidence="9">E1425</strain>
    </source>
</reference>
<dbReference type="Proteomes" id="UP000827284">
    <property type="component" value="Unassembled WGS sequence"/>
</dbReference>
<dbReference type="PANTHER" id="PTHR16166">
    <property type="entry name" value="VACUOLAR PROTEIN SORTING-ASSOCIATED PROTEIN VPS13"/>
    <property type="match status" value="1"/>
</dbReference>
<feature type="compositionally biased region" description="Polar residues" evidence="4">
    <location>
        <begin position="1708"/>
        <end position="1718"/>
    </location>
</feature>
<feature type="compositionally biased region" description="Polar residues" evidence="4">
    <location>
        <begin position="1539"/>
        <end position="1562"/>
    </location>
</feature>
<dbReference type="GO" id="GO:0045053">
    <property type="term" value="P:protein retention in Golgi apparatus"/>
    <property type="evidence" value="ECO:0007669"/>
    <property type="project" value="TreeGrafter"/>
</dbReference>
<name>A0A9P3M212_9FUNG</name>
<dbReference type="GO" id="GO:0045324">
    <property type="term" value="P:late endosome to vacuole transport"/>
    <property type="evidence" value="ECO:0007669"/>
    <property type="project" value="TreeGrafter"/>
</dbReference>
<reference evidence="9" key="1">
    <citation type="submission" date="2021-11" db="EMBL/GenBank/DDBJ databases">
        <authorList>
            <person name="Herlambang A."/>
            <person name="Guo Y."/>
            <person name="Takashima Y."/>
            <person name="Nishizawa T."/>
        </authorList>
    </citation>
    <scope>NUCLEOTIDE SEQUENCE</scope>
    <source>
        <strain evidence="9">E1425</strain>
    </source>
</reference>
<dbReference type="InterPro" id="IPR026854">
    <property type="entry name" value="VPS13_N"/>
</dbReference>
<evidence type="ECO:0000256" key="3">
    <source>
        <dbReference type="ARBA" id="ARBA00023055"/>
    </source>
</evidence>
<evidence type="ECO:0000259" key="5">
    <source>
        <dbReference type="Pfam" id="PF12624"/>
    </source>
</evidence>
<dbReference type="InterPro" id="IPR056748">
    <property type="entry name" value="VPS13-like_C"/>
</dbReference>
<evidence type="ECO:0000259" key="7">
    <source>
        <dbReference type="Pfam" id="PF25036"/>
    </source>
</evidence>
<protein>
    <submittedName>
        <fullName evidence="9">Vacuolar protein sorting-associated protein 13A/C</fullName>
    </submittedName>
</protein>
<dbReference type="InterPro" id="IPR056747">
    <property type="entry name" value="VPS13-like_M"/>
</dbReference>
<accession>A0A9P3M212</accession>
<gene>
    <name evidence="9" type="ORF">EMPS_11328</name>
</gene>
<dbReference type="Pfam" id="PF25033">
    <property type="entry name" value="VPS13_M"/>
    <property type="match status" value="1"/>
</dbReference>